<dbReference type="Proteomes" id="UP000585638">
    <property type="component" value="Unassembled WGS sequence"/>
</dbReference>
<dbReference type="Gene3D" id="1.10.10.2840">
    <property type="entry name" value="PucR C-terminal helix-turn-helix domain"/>
    <property type="match status" value="1"/>
</dbReference>
<dbReference type="RefSeq" id="WP_184868210.1">
    <property type="nucleotide sequence ID" value="NZ_BAAAWY010000016.1"/>
</dbReference>
<evidence type="ECO:0000259" key="1">
    <source>
        <dbReference type="Pfam" id="PF13556"/>
    </source>
</evidence>
<evidence type="ECO:0000313" key="2">
    <source>
        <dbReference type="EMBL" id="MBB5896577.1"/>
    </source>
</evidence>
<proteinExistence type="predicted"/>
<accession>A0A7W9KQ34</accession>
<protein>
    <recommendedName>
        <fullName evidence="1">PucR C-terminal helix-turn-helix domain-containing protein</fullName>
    </recommendedName>
</protein>
<name>A0A7W9KQ34_9PSEU</name>
<gene>
    <name evidence="2" type="ORF">BJ998_007773</name>
</gene>
<dbReference type="InterPro" id="IPR042070">
    <property type="entry name" value="PucR_C-HTH_sf"/>
</dbReference>
<dbReference type="AlphaFoldDB" id="A0A7W9KQ34"/>
<organism evidence="2 3">
    <name type="scientific">Kutzneria kofuensis</name>
    <dbReference type="NCBI Taxonomy" id="103725"/>
    <lineage>
        <taxon>Bacteria</taxon>
        <taxon>Bacillati</taxon>
        <taxon>Actinomycetota</taxon>
        <taxon>Actinomycetes</taxon>
        <taxon>Pseudonocardiales</taxon>
        <taxon>Pseudonocardiaceae</taxon>
        <taxon>Kutzneria</taxon>
    </lineage>
</organism>
<keyword evidence="3" id="KW-1185">Reference proteome</keyword>
<dbReference type="Pfam" id="PF13556">
    <property type="entry name" value="HTH_30"/>
    <property type="match status" value="1"/>
</dbReference>
<dbReference type="InterPro" id="IPR025736">
    <property type="entry name" value="PucR_C-HTH_dom"/>
</dbReference>
<evidence type="ECO:0000313" key="3">
    <source>
        <dbReference type="Proteomes" id="UP000585638"/>
    </source>
</evidence>
<feature type="domain" description="PucR C-terminal helix-turn-helix" evidence="1">
    <location>
        <begin position="454"/>
        <end position="509"/>
    </location>
</feature>
<reference evidence="2 3" key="1">
    <citation type="submission" date="2020-08" db="EMBL/GenBank/DDBJ databases">
        <title>Sequencing the genomes of 1000 actinobacteria strains.</title>
        <authorList>
            <person name="Klenk H.-P."/>
        </authorList>
    </citation>
    <scope>NUCLEOTIDE SEQUENCE [LARGE SCALE GENOMIC DNA]</scope>
    <source>
        <strain evidence="2 3">DSM 43851</strain>
    </source>
</reference>
<dbReference type="EMBL" id="JACHIR010000001">
    <property type="protein sequence ID" value="MBB5896577.1"/>
    <property type="molecule type" value="Genomic_DNA"/>
</dbReference>
<comment type="caution">
    <text evidence="2">The sequence shown here is derived from an EMBL/GenBank/DDBJ whole genome shotgun (WGS) entry which is preliminary data.</text>
</comment>
<sequence>MVRLDRLVNVLGGYGLRLVRCPVPRSTELRSVVLHERTAGRTVVGDVLLAVGAGSVAEAVRWASTARAAVVLVRDEDESVVSDHGMEQADEEQPVAVIVVDPAVSWSEVATVVYGLVLEGRETESGRGPTDLFALADSLADAVDGAVTIEDRLSRVLAYSSLQQHADRARAETILGRQAPEPLRALFAARGVVAHLESSDEPLFVPEDPDHGLTGRVVVAVRAGRELLGSVWVTNPHPLGRERHQALTDGARTVALHLLRSRASADLERQVETDLVMQLLEGTADAATVVSKLGLPQKSMYVIASRAHLAEQERHAALLLAFDRATTGFGWSRPGRSAIAGNTLYTVLPGDDISAARTWITSLRAALPTRLALMAGISAPAASENLPAAREEADECLALHETRHTGSVPPAYEESWDDILLQRLRTAARAGRAPARGPVSELRRHDTEHDTQYVATLRAWLQAQGDPAEAGRQLGVHENTIRYRLRKMTELTTLDLGDGKKRFAMMIEVAALDNPLTSTQPPVSNPDQG</sequence>
<dbReference type="InterPro" id="IPR051448">
    <property type="entry name" value="CdaR-like_regulators"/>
</dbReference>
<dbReference type="PANTHER" id="PTHR33744:SF17">
    <property type="entry name" value="CONSERVED PROTEIN"/>
    <property type="match status" value="1"/>
</dbReference>
<dbReference type="PANTHER" id="PTHR33744">
    <property type="entry name" value="CARBOHYDRATE DIACID REGULATOR"/>
    <property type="match status" value="1"/>
</dbReference>